<evidence type="ECO:0000313" key="2">
    <source>
        <dbReference type="Proteomes" id="UP001489719"/>
    </source>
</evidence>
<organism evidence="1 2">
    <name type="scientific">Lipomyces orientalis</name>
    <dbReference type="NCBI Taxonomy" id="1233043"/>
    <lineage>
        <taxon>Eukaryota</taxon>
        <taxon>Fungi</taxon>
        <taxon>Dikarya</taxon>
        <taxon>Ascomycota</taxon>
        <taxon>Saccharomycotina</taxon>
        <taxon>Lipomycetes</taxon>
        <taxon>Lipomycetales</taxon>
        <taxon>Lipomycetaceae</taxon>
        <taxon>Lipomyces</taxon>
    </lineage>
</organism>
<keyword evidence="2" id="KW-1185">Reference proteome</keyword>
<accession>A0ACC3TUM5</accession>
<name>A0ACC3TUM5_9ASCO</name>
<sequence length="685" mass="76332">MPKKRHSSSQNEHQHGRGGTNGYGKPNGRRNGKQQGDAKKGHGTDRWSEERGQRRAFSMRDEALYTMRHHSLIGEDANNSPTTRSAVTFVKSAGLPGYDIAAKKGQRMRGLESPRDEGENSSADELYNELLDEEDELVESTRHLSVVGKADSAIGLDSRSDSSNQAADGVTTENDVENMPDNMLFMADDVKQNVDVPLNDEIVFAPRHIRLSASGVRLPARPLDLNISAPIVPKIVDESVHIEVAADKVTLAQRASVTATSSKKQKKKKTNKRKPHKASFPYKALIDDDDGDPLDDYIQNLYDDGILDESLEEVNPAGGIVEDDENVTSTGEDGEDVVQQEYVAKISDANLSDESSHEHREIQIETVDDEDGNRDDNNDGDDDNDEEVDEDEDGDEDEDDSEDDDEDDDEDEQEDDEDGDFDMGQDDYDYGDDDDILESERRFAEAEFMDITIPKKMKRMPEFDISDEELEHQLKSQWLKDKAAKKDKKKERELLRREGLLGKKARKGTRDLNAKYSRGMRVSDIKSEIETFLRNDGQTTLSLPPMDKNSRKAVHVLAAAYHLSSKSIGGGTQRFTILFKNSRSYWEADFGTLSIVEDRYYLPRLDKKASKIPTKDYSKRGTGSFRHRDGDVVGSNAPEIDSDNRGRQLLEKMGWVSGSGLGVAGNVGMSSPIMAKVKTSKAGLG</sequence>
<dbReference type="EMBL" id="MU970048">
    <property type="protein sequence ID" value="KAK9324641.1"/>
    <property type="molecule type" value="Genomic_DNA"/>
</dbReference>
<proteinExistence type="predicted"/>
<protein>
    <submittedName>
        <fullName evidence="1">Uncharacterized protein</fullName>
    </submittedName>
</protein>
<dbReference type="Proteomes" id="UP001489719">
    <property type="component" value="Unassembled WGS sequence"/>
</dbReference>
<evidence type="ECO:0000313" key="1">
    <source>
        <dbReference type="EMBL" id="KAK9324641.1"/>
    </source>
</evidence>
<gene>
    <name evidence="1" type="ORF">V1517DRAFT_317011</name>
</gene>
<reference evidence="2" key="1">
    <citation type="journal article" date="2024" name="Front. Bioeng. Biotechnol.">
        <title>Genome-scale model development and genomic sequencing of the oleaginous clade Lipomyces.</title>
        <authorList>
            <person name="Czajka J.J."/>
            <person name="Han Y."/>
            <person name="Kim J."/>
            <person name="Mondo S.J."/>
            <person name="Hofstad B.A."/>
            <person name="Robles A."/>
            <person name="Haridas S."/>
            <person name="Riley R."/>
            <person name="LaButti K."/>
            <person name="Pangilinan J."/>
            <person name="Andreopoulos W."/>
            <person name="Lipzen A."/>
            <person name="Yan J."/>
            <person name="Wang M."/>
            <person name="Ng V."/>
            <person name="Grigoriev I.V."/>
            <person name="Spatafora J.W."/>
            <person name="Magnuson J.K."/>
            <person name="Baker S.E."/>
            <person name="Pomraning K.R."/>
        </authorList>
    </citation>
    <scope>NUCLEOTIDE SEQUENCE [LARGE SCALE GENOMIC DNA]</scope>
    <source>
        <strain evidence="2">CBS 10300</strain>
    </source>
</reference>
<comment type="caution">
    <text evidence="1">The sequence shown here is derived from an EMBL/GenBank/DDBJ whole genome shotgun (WGS) entry which is preliminary data.</text>
</comment>